<proteinExistence type="predicted"/>
<organism evidence="2 3">
    <name type="scientific">Paenibacillus polysaccharolyticus</name>
    <dbReference type="NCBI Taxonomy" id="582692"/>
    <lineage>
        <taxon>Bacteria</taxon>
        <taxon>Bacillati</taxon>
        <taxon>Bacillota</taxon>
        <taxon>Bacilli</taxon>
        <taxon>Bacillales</taxon>
        <taxon>Paenibacillaceae</taxon>
        <taxon>Paenibacillus</taxon>
    </lineage>
</organism>
<feature type="compositionally biased region" description="Basic and acidic residues" evidence="1">
    <location>
        <begin position="193"/>
        <end position="207"/>
    </location>
</feature>
<dbReference type="EMBL" id="FMVM01000012">
    <property type="protein sequence ID" value="SCY92648.1"/>
    <property type="molecule type" value="Genomic_DNA"/>
</dbReference>
<feature type="compositionally biased region" description="Low complexity" evidence="1">
    <location>
        <begin position="91"/>
        <end position="107"/>
    </location>
</feature>
<reference evidence="3" key="1">
    <citation type="submission" date="2016-10" db="EMBL/GenBank/DDBJ databases">
        <authorList>
            <person name="Varghese N."/>
            <person name="Submissions S."/>
        </authorList>
    </citation>
    <scope>NUCLEOTIDE SEQUENCE [LARGE SCALE GENOMIC DNA]</scope>
    <source>
        <strain evidence="3">BL9</strain>
    </source>
</reference>
<sequence length="272" mass="30448">MNSISPATKSSFTPPASPTSNRDKEIQGLMQQKVKLNEQIHIVKSNDELDIKTKAERIKSLTGSIAQIDSHIAQIKAEEMEEKNKLQQMNQTKQPQSKPEEPQQTPSMNHLIKHSQTYDQMGKLVGLRDKMQSSIHTIEGETRFDRIVLENDTHSDIGKTQMLENAERTVFQKKREVVQDLESNIRKANHKLGELADDIHKPGRHDSGQFPSSVGSRKEESQEIDRGKSAVPKLEDSAPDEEKSEQGRVSSSVPNKASESAASAYSSVDIRI</sequence>
<keyword evidence="3" id="KW-1185">Reference proteome</keyword>
<name>A0A1G5JY00_9BACL</name>
<dbReference type="Proteomes" id="UP000198538">
    <property type="component" value="Unassembled WGS sequence"/>
</dbReference>
<evidence type="ECO:0008006" key="4">
    <source>
        <dbReference type="Google" id="ProtNLM"/>
    </source>
</evidence>
<feature type="compositionally biased region" description="Low complexity" evidence="1">
    <location>
        <begin position="257"/>
        <end position="272"/>
    </location>
</feature>
<feature type="region of interest" description="Disordered" evidence="1">
    <location>
        <begin position="193"/>
        <end position="272"/>
    </location>
</feature>
<accession>A0A1G5JY00</accession>
<dbReference type="AlphaFoldDB" id="A0A1G5JY00"/>
<feature type="region of interest" description="Disordered" evidence="1">
    <location>
        <begin position="1"/>
        <end position="28"/>
    </location>
</feature>
<feature type="compositionally biased region" description="Basic and acidic residues" evidence="1">
    <location>
        <begin position="216"/>
        <end position="246"/>
    </location>
</feature>
<evidence type="ECO:0000313" key="2">
    <source>
        <dbReference type="EMBL" id="SCY92648.1"/>
    </source>
</evidence>
<feature type="compositionally biased region" description="Polar residues" evidence="1">
    <location>
        <begin position="1"/>
        <end position="20"/>
    </location>
</feature>
<protein>
    <recommendedName>
        <fullName evidence="4">FlxA-like protein</fullName>
    </recommendedName>
</protein>
<evidence type="ECO:0000256" key="1">
    <source>
        <dbReference type="SAM" id="MobiDB-lite"/>
    </source>
</evidence>
<dbReference type="RefSeq" id="WP_090922486.1">
    <property type="nucleotide sequence ID" value="NZ_FMVM01000012.1"/>
</dbReference>
<evidence type="ECO:0000313" key="3">
    <source>
        <dbReference type="Proteomes" id="UP000198538"/>
    </source>
</evidence>
<feature type="region of interest" description="Disordered" evidence="1">
    <location>
        <begin position="81"/>
        <end position="107"/>
    </location>
</feature>
<gene>
    <name evidence="2" type="ORF">SAMN05720606_11298</name>
</gene>